<feature type="compositionally biased region" description="Acidic residues" evidence="9">
    <location>
        <begin position="206"/>
        <end position="232"/>
    </location>
</feature>
<sequence length="238" mass="27207">MAQSPTSSAVRALQLELKKMKNEPVEGFRISLADDDNIFEWEVAIFGPPGTLYEGGYFKAIMKFPNDYPYNPPSVRFLTKMWHPNIYENGEVCISILHPPIDDPQSGELPSERWNPTQNVRTVLLSIISLLNEPNTFSPANVDASVMYRRWRESKDQEEYETIIRKQVAESKKDAVKDGVTVPTTVNEYCIMAKPRQMATSGNMDDFYDDDYMEDDDDDDYDNCAYEEDEDDSGHGDS</sequence>
<feature type="domain" description="UBC core" evidence="10">
    <location>
        <begin position="8"/>
        <end position="173"/>
    </location>
</feature>
<dbReference type="FunFam" id="3.10.110.10:FF:000009">
    <property type="entry name" value="Ubiquitin-conjugating enzyme E2 R2"/>
    <property type="match status" value="1"/>
</dbReference>
<evidence type="ECO:0000259" key="10">
    <source>
        <dbReference type="PROSITE" id="PS50127"/>
    </source>
</evidence>
<evidence type="ECO:0000256" key="1">
    <source>
        <dbReference type="ARBA" id="ARBA00004906"/>
    </source>
</evidence>
<evidence type="ECO:0000256" key="5">
    <source>
        <dbReference type="ARBA" id="ARBA00022786"/>
    </source>
</evidence>
<keyword evidence="5 8" id="KW-0833">Ubl conjugation pathway</keyword>
<dbReference type="PROSITE" id="PS50127">
    <property type="entry name" value="UBC_2"/>
    <property type="match status" value="1"/>
</dbReference>
<keyword evidence="4 8" id="KW-0547">Nucleotide-binding</keyword>
<comment type="pathway">
    <text evidence="1">Protein modification; protein ubiquitination.</text>
</comment>
<dbReference type="SUPFAM" id="SSF54495">
    <property type="entry name" value="UBC-like"/>
    <property type="match status" value="1"/>
</dbReference>
<gene>
    <name evidence="11" type="ORF">LSH36_19g06064</name>
</gene>
<dbReference type="InterPro" id="IPR050113">
    <property type="entry name" value="Ub_conjugating_enzyme"/>
</dbReference>
<dbReference type="SMART" id="SM00212">
    <property type="entry name" value="UBCc"/>
    <property type="match status" value="1"/>
</dbReference>
<name>A0AAD9KBE6_9ANNE</name>
<dbReference type="InterPro" id="IPR016135">
    <property type="entry name" value="UBQ-conjugating_enzyme/RWD"/>
</dbReference>
<feature type="active site" description="Glycyl thioester intermediate" evidence="7">
    <location>
        <position position="93"/>
    </location>
</feature>
<dbReference type="EMBL" id="JAODUP010000019">
    <property type="protein sequence ID" value="KAK2168222.1"/>
    <property type="molecule type" value="Genomic_DNA"/>
</dbReference>
<organism evidence="11 12">
    <name type="scientific">Paralvinella palmiformis</name>
    <dbReference type="NCBI Taxonomy" id="53620"/>
    <lineage>
        <taxon>Eukaryota</taxon>
        <taxon>Metazoa</taxon>
        <taxon>Spiralia</taxon>
        <taxon>Lophotrochozoa</taxon>
        <taxon>Annelida</taxon>
        <taxon>Polychaeta</taxon>
        <taxon>Sedentaria</taxon>
        <taxon>Canalipalpata</taxon>
        <taxon>Terebellida</taxon>
        <taxon>Terebelliformia</taxon>
        <taxon>Alvinellidae</taxon>
        <taxon>Paralvinella</taxon>
    </lineage>
</organism>
<dbReference type="GO" id="GO:0005524">
    <property type="term" value="F:ATP binding"/>
    <property type="evidence" value="ECO:0007669"/>
    <property type="project" value="UniProtKB-UniRule"/>
</dbReference>
<dbReference type="InterPro" id="IPR023313">
    <property type="entry name" value="UBQ-conjugating_AS"/>
</dbReference>
<keyword evidence="2" id="KW-0597">Phosphoprotein</keyword>
<dbReference type="Gene3D" id="3.10.110.10">
    <property type="entry name" value="Ubiquitin Conjugating Enzyme"/>
    <property type="match status" value="1"/>
</dbReference>
<protein>
    <recommendedName>
        <fullName evidence="10">UBC core domain-containing protein</fullName>
    </recommendedName>
</protein>
<dbReference type="PROSITE" id="PS00183">
    <property type="entry name" value="UBC_1"/>
    <property type="match status" value="1"/>
</dbReference>
<keyword evidence="12" id="KW-1185">Reference proteome</keyword>
<keyword evidence="6 8" id="KW-0067">ATP-binding</keyword>
<dbReference type="AlphaFoldDB" id="A0AAD9KBE6"/>
<evidence type="ECO:0000256" key="9">
    <source>
        <dbReference type="SAM" id="MobiDB-lite"/>
    </source>
</evidence>
<evidence type="ECO:0000256" key="6">
    <source>
        <dbReference type="ARBA" id="ARBA00022840"/>
    </source>
</evidence>
<evidence type="ECO:0000256" key="4">
    <source>
        <dbReference type="ARBA" id="ARBA00022741"/>
    </source>
</evidence>
<dbReference type="CDD" id="cd23803">
    <property type="entry name" value="UBCc_UBE2R"/>
    <property type="match status" value="1"/>
</dbReference>
<evidence type="ECO:0000256" key="7">
    <source>
        <dbReference type="PROSITE-ProRule" id="PRU10133"/>
    </source>
</evidence>
<dbReference type="Proteomes" id="UP001208570">
    <property type="component" value="Unassembled WGS sequence"/>
</dbReference>
<proteinExistence type="inferred from homology"/>
<evidence type="ECO:0000256" key="3">
    <source>
        <dbReference type="ARBA" id="ARBA00022679"/>
    </source>
</evidence>
<evidence type="ECO:0000313" key="11">
    <source>
        <dbReference type="EMBL" id="KAK2168222.1"/>
    </source>
</evidence>
<comment type="similarity">
    <text evidence="8">Belongs to the ubiquitin-conjugating enzyme family.</text>
</comment>
<comment type="caution">
    <text evidence="11">The sequence shown here is derived from an EMBL/GenBank/DDBJ whole genome shotgun (WGS) entry which is preliminary data.</text>
</comment>
<reference evidence="11" key="1">
    <citation type="journal article" date="2023" name="Mol. Biol. Evol.">
        <title>Third-Generation Sequencing Reveals the Adaptive Role of the Epigenome in Three Deep-Sea Polychaetes.</title>
        <authorList>
            <person name="Perez M."/>
            <person name="Aroh O."/>
            <person name="Sun Y."/>
            <person name="Lan Y."/>
            <person name="Juniper S.K."/>
            <person name="Young C.R."/>
            <person name="Angers B."/>
            <person name="Qian P.Y."/>
        </authorList>
    </citation>
    <scope>NUCLEOTIDE SEQUENCE</scope>
    <source>
        <strain evidence="11">P08H-3</strain>
    </source>
</reference>
<evidence type="ECO:0000256" key="2">
    <source>
        <dbReference type="ARBA" id="ARBA00022553"/>
    </source>
</evidence>
<dbReference type="PANTHER" id="PTHR24067">
    <property type="entry name" value="UBIQUITIN-CONJUGATING ENZYME E2"/>
    <property type="match status" value="1"/>
</dbReference>
<keyword evidence="3" id="KW-0808">Transferase</keyword>
<accession>A0AAD9KBE6</accession>
<feature type="region of interest" description="Disordered" evidence="9">
    <location>
        <begin position="200"/>
        <end position="238"/>
    </location>
</feature>
<dbReference type="InterPro" id="IPR000608">
    <property type="entry name" value="UBC"/>
</dbReference>
<evidence type="ECO:0000313" key="12">
    <source>
        <dbReference type="Proteomes" id="UP001208570"/>
    </source>
</evidence>
<evidence type="ECO:0000256" key="8">
    <source>
        <dbReference type="RuleBase" id="RU362109"/>
    </source>
</evidence>
<dbReference type="Pfam" id="PF00179">
    <property type="entry name" value="UQ_con"/>
    <property type="match status" value="1"/>
</dbReference>
<dbReference type="GO" id="GO:0061631">
    <property type="term" value="F:ubiquitin conjugating enzyme activity"/>
    <property type="evidence" value="ECO:0007669"/>
    <property type="project" value="UniProtKB-ARBA"/>
</dbReference>